<proteinExistence type="predicted"/>
<dbReference type="GO" id="GO:0016491">
    <property type="term" value="F:oxidoreductase activity"/>
    <property type="evidence" value="ECO:0007669"/>
    <property type="project" value="InterPro"/>
</dbReference>
<dbReference type="Pfam" id="PF03358">
    <property type="entry name" value="FMN_red"/>
    <property type="match status" value="1"/>
</dbReference>
<accession>A0A7W9S2E5</accession>
<dbReference type="GO" id="GO:0010181">
    <property type="term" value="F:FMN binding"/>
    <property type="evidence" value="ECO:0007669"/>
    <property type="project" value="TreeGrafter"/>
</dbReference>
<dbReference type="SUPFAM" id="SSF52218">
    <property type="entry name" value="Flavoproteins"/>
    <property type="match status" value="1"/>
</dbReference>
<keyword evidence="3" id="KW-1185">Reference proteome</keyword>
<name>A0A7W9S2E5_9HYPH</name>
<evidence type="ECO:0000259" key="1">
    <source>
        <dbReference type="Pfam" id="PF03358"/>
    </source>
</evidence>
<sequence length="195" mass="21345">MTHKLNIIVGSTRPGRVGPIFANWFVEFARQHGKFDPVLVDIAEFNLPLFDEPKHPRLGQYENAHTKRWSQTIAEGDAYVFVTPEYNSIIPAPLLNAITYLSTEWNYKPAGFLSYGGVSGGLRAVESAKPLLAALKVVPIPEGVPVPGYPQFLADGEFRPNELITNGATTMLDELDRWAGALKALRSQVKAAAAA</sequence>
<evidence type="ECO:0000313" key="3">
    <source>
        <dbReference type="Proteomes" id="UP000533306"/>
    </source>
</evidence>
<comment type="caution">
    <text evidence="2">The sequence shown here is derived from an EMBL/GenBank/DDBJ whole genome shotgun (WGS) entry which is preliminary data.</text>
</comment>
<feature type="domain" description="NADPH-dependent FMN reductase-like" evidence="1">
    <location>
        <begin position="4"/>
        <end position="145"/>
    </location>
</feature>
<dbReference type="InterPro" id="IPR029039">
    <property type="entry name" value="Flavoprotein-like_sf"/>
</dbReference>
<gene>
    <name evidence="2" type="ORF">HNR59_001419</name>
</gene>
<dbReference type="Proteomes" id="UP000533306">
    <property type="component" value="Unassembled WGS sequence"/>
</dbReference>
<evidence type="ECO:0000313" key="2">
    <source>
        <dbReference type="EMBL" id="MBB6012074.1"/>
    </source>
</evidence>
<dbReference type="GO" id="GO:0005829">
    <property type="term" value="C:cytosol"/>
    <property type="evidence" value="ECO:0007669"/>
    <property type="project" value="TreeGrafter"/>
</dbReference>
<dbReference type="RefSeq" id="WP_183827880.1">
    <property type="nucleotide sequence ID" value="NZ_JACHEU010000001.1"/>
</dbReference>
<organism evidence="2 3">
    <name type="scientific">Aquamicrobium lusatiense</name>
    <dbReference type="NCBI Taxonomy" id="89772"/>
    <lineage>
        <taxon>Bacteria</taxon>
        <taxon>Pseudomonadati</taxon>
        <taxon>Pseudomonadota</taxon>
        <taxon>Alphaproteobacteria</taxon>
        <taxon>Hyphomicrobiales</taxon>
        <taxon>Phyllobacteriaceae</taxon>
        <taxon>Aquamicrobium</taxon>
    </lineage>
</organism>
<dbReference type="EMBL" id="JACHEU010000001">
    <property type="protein sequence ID" value="MBB6012074.1"/>
    <property type="molecule type" value="Genomic_DNA"/>
</dbReference>
<dbReference type="PANTHER" id="PTHR30543">
    <property type="entry name" value="CHROMATE REDUCTASE"/>
    <property type="match status" value="1"/>
</dbReference>
<reference evidence="2 3" key="1">
    <citation type="submission" date="2020-08" db="EMBL/GenBank/DDBJ databases">
        <title>Genomic Encyclopedia of Type Strains, Phase IV (KMG-IV): sequencing the most valuable type-strain genomes for metagenomic binning, comparative biology and taxonomic classification.</title>
        <authorList>
            <person name="Goeker M."/>
        </authorList>
    </citation>
    <scope>NUCLEOTIDE SEQUENCE [LARGE SCALE GENOMIC DNA]</scope>
    <source>
        <strain evidence="2 3">DSM 11099</strain>
    </source>
</reference>
<dbReference type="InterPro" id="IPR050712">
    <property type="entry name" value="NAD(P)H-dep_reductase"/>
</dbReference>
<dbReference type="PANTHER" id="PTHR30543:SF21">
    <property type="entry name" value="NAD(P)H-DEPENDENT FMN REDUCTASE LOT6"/>
    <property type="match status" value="1"/>
</dbReference>
<dbReference type="Gene3D" id="3.40.50.360">
    <property type="match status" value="1"/>
</dbReference>
<dbReference type="AlphaFoldDB" id="A0A7W9S2E5"/>
<dbReference type="InterPro" id="IPR005025">
    <property type="entry name" value="FMN_Rdtase-like_dom"/>
</dbReference>
<protein>
    <submittedName>
        <fullName evidence="2">NAD(P)H-dependent FMN reductase</fullName>
    </submittedName>
</protein>